<dbReference type="Proteomes" id="UP000198728">
    <property type="component" value="Unassembled WGS sequence"/>
</dbReference>
<evidence type="ECO:0008006" key="3">
    <source>
        <dbReference type="Google" id="ProtNLM"/>
    </source>
</evidence>
<dbReference type="AlphaFoldDB" id="A0A1I1NV48"/>
<sequence>MFGLQMLAQSVRNWENALTEYGEAMMAANEVIWRRSLAMVTGTLPPSEAVLMVLEKPAAFALAAQNAGEAATHGGDFGTIASAAIAPLHIKADTNARRLRG</sequence>
<dbReference type="EMBL" id="FOLG01000012">
    <property type="protein sequence ID" value="SFC97620.1"/>
    <property type="molecule type" value="Genomic_DNA"/>
</dbReference>
<proteinExistence type="predicted"/>
<name>A0A1I1NV48_9RHOB</name>
<dbReference type="RefSeq" id="WP_093362012.1">
    <property type="nucleotide sequence ID" value="NZ_FOLG01000012.1"/>
</dbReference>
<reference evidence="1 2" key="1">
    <citation type="submission" date="2016-10" db="EMBL/GenBank/DDBJ databases">
        <authorList>
            <person name="de Groot N.N."/>
        </authorList>
    </citation>
    <scope>NUCLEOTIDE SEQUENCE [LARGE SCALE GENOMIC DNA]</scope>
    <source>
        <strain evidence="1 2">DSM 19548</strain>
    </source>
</reference>
<gene>
    <name evidence="1" type="ORF">SAMN04488094_112100</name>
</gene>
<accession>A0A1I1NV48</accession>
<protein>
    <recommendedName>
        <fullName evidence="3">Phasin protein</fullName>
    </recommendedName>
</protein>
<evidence type="ECO:0000313" key="1">
    <source>
        <dbReference type="EMBL" id="SFC97620.1"/>
    </source>
</evidence>
<keyword evidence="2" id="KW-1185">Reference proteome</keyword>
<organism evidence="1 2">
    <name type="scientific">Tropicimonas isoalkanivorans</name>
    <dbReference type="NCBI Taxonomy" id="441112"/>
    <lineage>
        <taxon>Bacteria</taxon>
        <taxon>Pseudomonadati</taxon>
        <taxon>Pseudomonadota</taxon>
        <taxon>Alphaproteobacteria</taxon>
        <taxon>Rhodobacterales</taxon>
        <taxon>Roseobacteraceae</taxon>
        <taxon>Tropicimonas</taxon>
    </lineage>
</organism>
<dbReference type="OrthoDB" id="6167549at2"/>
<evidence type="ECO:0000313" key="2">
    <source>
        <dbReference type="Proteomes" id="UP000198728"/>
    </source>
</evidence>